<reference evidence="1" key="2">
    <citation type="submission" date="2023-06" db="EMBL/GenBank/DDBJ databases">
        <authorList>
            <consortium name="Lawrence Berkeley National Laboratory"/>
            <person name="Haridas S."/>
            <person name="Hensen N."/>
            <person name="Bonometti L."/>
            <person name="Westerberg I."/>
            <person name="Brannstrom I.O."/>
            <person name="Guillou S."/>
            <person name="Cros-Aarteil S."/>
            <person name="Calhoun S."/>
            <person name="Kuo A."/>
            <person name="Mondo S."/>
            <person name="Pangilinan J."/>
            <person name="Riley R."/>
            <person name="Labutti K."/>
            <person name="Andreopoulos B."/>
            <person name="Lipzen A."/>
            <person name="Chen C."/>
            <person name="Yanf M."/>
            <person name="Daum C."/>
            <person name="Ng V."/>
            <person name="Clum A."/>
            <person name="Steindorff A."/>
            <person name="Ohm R."/>
            <person name="Martin F."/>
            <person name="Silar P."/>
            <person name="Natvig D."/>
            <person name="Lalanne C."/>
            <person name="Gautier V."/>
            <person name="Ament-Velasquez S.L."/>
            <person name="Kruys A."/>
            <person name="Hutchinson M.I."/>
            <person name="Powell A.J."/>
            <person name="Barry K."/>
            <person name="Miller A.N."/>
            <person name="Grigoriev I.V."/>
            <person name="Debuchy R."/>
            <person name="Gladieux P."/>
            <person name="Thoren M.H."/>
            <person name="Johannesson H."/>
        </authorList>
    </citation>
    <scope>NUCLEOTIDE SEQUENCE</scope>
    <source>
        <strain evidence="1">CBS 168.71</strain>
    </source>
</reference>
<dbReference type="GeneID" id="87836420"/>
<comment type="caution">
    <text evidence="1">The sequence shown here is derived from an EMBL/GenBank/DDBJ whole genome shotgun (WGS) entry which is preliminary data.</text>
</comment>
<keyword evidence="2" id="KW-1185">Reference proteome</keyword>
<reference evidence="1" key="1">
    <citation type="journal article" date="2023" name="Mol. Phylogenet. Evol.">
        <title>Genome-scale phylogeny and comparative genomics of the fungal order Sordariales.</title>
        <authorList>
            <person name="Hensen N."/>
            <person name="Bonometti L."/>
            <person name="Westerberg I."/>
            <person name="Brannstrom I.O."/>
            <person name="Guillou S."/>
            <person name="Cros-Aarteil S."/>
            <person name="Calhoun S."/>
            <person name="Haridas S."/>
            <person name="Kuo A."/>
            <person name="Mondo S."/>
            <person name="Pangilinan J."/>
            <person name="Riley R."/>
            <person name="LaButti K."/>
            <person name="Andreopoulos B."/>
            <person name="Lipzen A."/>
            <person name="Chen C."/>
            <person name="Yan M."/>
            <person name="Daum C."/>
            <person name="Ng V."/>
            <person name="Clum A."/>
            <person name="Steindorff A."/>
            <person name="Ohm R.A."/>
            <person name="Martin F."/>
            <person name="Silar P."/>
            <person name="Natvig D.O."/>
            <person name="Lalanne C."/>
            <person name="Gautier V."/>
            <person name="Ament-Velasquez S.L."/>
            <person name="Kruys A."/>
            <person name="Hutchinson M.I."/>
            <person name="Powell A.J."/>
            <person name="Barry K."/>
            <person name="Miller A.N."/>
            <person name="Grigoriev I.V."/>
            <person name="Debuchy R."/>
            <person name="Gladieux P."/>
            <person name="Hiltunen Thoren M."/>
            <person name="Johannesson H."/>
        </authorList>
    </citation>
    <scope>NUCLEOTIDE SEQUENCE</scope>
    <source>
        <strain evidence="1">CBS 168.71</strain>
    </source>
</reference>
<dbReference type="RefSeq" id="XP_062656972.1">
    <property type="nucleotide sequence ID" value="XM_062799472.1"/>
</dbReference>
<name>A0AAE0HBI1_9PEZI</name>
<evidence type="ECO:0000313" key="2">
    <source>
        <dbReference type="Proteomes" id="UP001278766"/>
    </source>
</evidence>
<gene>
    <name evidence="1" type="ORF">B0H64DRAFT_214126</name>
</gene>
<sequence>MEMLSGYHERIPPGESLYCRPKAPLFSDSEVRRSRMRSFGTRRVRDKTNAKTTPRRLDLFPRLNFAHHCSECPSFGGAATSSSVSRRHSANCRHWEHHSIWDVACMGPEEPTPKVEVWRSGGLPCLTENLALKGRKGLLCQPSALQPFAPILFGERQDYHGSYLASGSLERAGAASVGASSPRLTGYRHVAGLAQKRQRHVRERGLRPSTFCSSHALLKIQERLD</sequence>
<protein>
    <submittedName>
        <fullName evidence="1">Uncharacterized protein</fullName>
    </submittedName>
</protein>
<dbReference type="Proteomes" id="UP001278766">
    <property type="component" value="Unassembled WGS sequence"/>
</dbReference>
<accession>A0AAE0HBI1</accession>
<dbReference type="AlphaFoldDB" id="A0AAE0HBI1"/>
<evidence type="ECO:0000313" key="1">
    <source>
        <dbReference type="EMBL" id="KAK3293458.1"/>
    </source>
</evidence>
<dbReference type="EMBL" id="JAUEPN010000006">
    <property type="protein sequence ID" value="KAK3293458.1"/>
    <property type="molecule type" value="Genomic_DNA"/>
</dbReference>
<proteinExistence type="predicted"/>
<organism evidence="1 2">
    <name type="scientific">Chaetomium fimeti</name>
    <dbReference type="NCBI Taxonomy" id="1854472"/>
    <lineage>
        <taxon>Eukaryota</taxon>
        <taxon>Fungi</taxon>
        <taxon>Dikarya</taxon>
        <taxon>Ascomycota</taxon>
        <taxon>Pezizomycotina</taxon>
        <taxon>Sordariomycetes</taxon>
        <taxon>Sordariomycetidae</taxon>
        <taxon>Sordariales</taxon>
        <taxon>Chaetomiaceae</taxon>
        <taxon>Chaetomium</taxon>
    </lineage>
</organism>